<sequence>MSTTVNVDDHLLAEAKVLAARSHRSIGSVLEDALRAYLDAQKERTDAEPLDLPVFIPAHPGLRPGVDLDDKEQMADLLGDNDPIGHCVLFLDVNVLVDTFRPADRQSGRVPCRACVGAWRTVGDVRSRVRPVQRRHGRRPARVKVGYRLK</sequence>
<evidence type="ECO:0000313" key="1">
    <source>
        <dbReference type="EMBL" id="TDE98670.1"/>
    </source>
</evidence>
<reference evidence="1 2" key="1">
    <citation type="submission" date="2019-03" db="EMBL/GenBank/DDBJ databases">
        <title>Genomic features of bacteria from cold environments.</title>
        <authorList>
            <person name="Shen L."/>
        </authorList>
    </citation>
    <scope>NUCLEOTIDE SEQUENCE [LARGE SCALE GENOMIC DNA]</scope>
    <source>
        <strain evidence="2">T3246-1</strain>
    </source>
</reference>
<evidence type="ECO:0000313" key="2">
    <source>
        <dbReference type="Proteomes" id="UP000504882"/>
    </source>
</evidence>
<dbReference type="Proteomes" id="UP000504882">
    <property type="component" value="Unassembled WGS sequence"/>
</dbReference>
<evidence type="ECO:0008006" key="3">
    <source>
        <dbReference type="Google" id="ProtNLM"/>
    </source>
</evidence>
<protein>
    <recommendedName>
        <fullName evidence="3">Ribbon-helix-helix protein CopG domain-containing protein</fullName>
    </recommendedName>
</protein>
<dbReference type="EMBL" id="SMNA01000001">
    <property type="protein sequence ID" value="TDE98670.1"/>
    <property type="molecule type" value="Genomic_DNA"/>
</dbReference>
<name>A0ABY2E828_9MICO</name>
<keyword evidence="2" id="KW-1185">Reference proteome</keyword>
<comment type="caution">
    <text evidence="1">The sequence shown here is derived from an EMBL/GenBank/DDBJ whole genome shotgun (WGS) entry which is preliminary data.</text>
</comment>
<organism evidence="1 2">
    <name type="scientific">Occultella glacieicola</name>
    <dbReference type="NCBI Taxonomy" id="2518684"/>
    <lineage>
        <taxon>Bacteria</taxon>
        <taxon>Bacillati</taxon>
        <taxon>Actinomycetota</taxon>
        <taxon>Actinomycetes</taxon>
        <taxon>Micrococcales</taxon>
        <taxon>Ruaniaceae</taxon>
        <taxon>Occultella</taxon>
    </lineage>
</organism>
<proteinExistence type="predicted"/>
<gene>
    <name evidence="1" type="ORF">EXU48_00150</name>
</gene>
<accession>A0ABY2E828</accession>